<evidence type="ECO:0000256" key="4">
    <source>
        <dbReference type="ARBA" id="ARBA00023163"/>
    </source>
</evidence>
<dbReference type="Gene3D" id="1.10.1660.10">
    <property type="match status" value="1"/>
</dbReference>
<keyword evidence="7" id="KW-1185">Reference proteome</keyword>
<sequence length="133" mass="14530">MFIGELAKLSGASPKAIRHYEALGLLGKVARSGVYRVYSESELAQVRLIKQAQALGFRLSELLAALTGAGSDWSRLSLQIQQKRLSIQAEIRRLTQLDQQLAQINQEILSCPAYESSVLDSCALPYPMPVAGV</sequence>
<evidence type="ECO:0000259" key="5">
    <source>
        <dbReference type="PROSITE" id="PS50937"/>
    </source>
</evidence>
<dbReference type="PRINTS" id="PR00040">
    <property type="entry name" value="HTHMERR"/>
</dbReference>
<evidence type="ECO:0000313" key="6">
    <source>
        <dbReference type="EMBL" id="QJQ06097.1"/>
    </source>
</evidence>
<dbReference type="KEGG" id="upi:EJG51_009800"/>
<keyword evidence="2" id="KW-0805">Transcription regulation</keyword>
<keyword evidence="1" id="KW-0678">Repressor</keyword>
<protein>
    <submittedName>
        <fullName evidence="6">MerR family transcriptional regulator</fullName>
    </submittedName>
</protein>
<dbReference type="OrthoDB" id="9808480at2"/>
<keyword evidence="3" id="KW-0238">DNA-binding</keyword>
<dbReference type="PROSITE" id="PS50937">
    <property type="entry name" value="HTH_MERR_2"/>
    <property type="match status" value="1"/>
</dbReference>
<dbReference type="SUPFAM" id="SSF46955">
    <property type="entry name" value="Putative DNA-binding domain"/>
    <property type="match status" value="1"/>
</dbReference>
<reference evidence="6 7" key="1">
    <citation type="journal article" date="2019" name="Int. J. Syst. Evol. Microbiol.">
        <title>Undibacterium piscinae sp. nov., isolated from Korean shiner intestine.</title>
        <authorList>
            <person name="Lee S.Y."/>
            <person name="Kang W."/>
            <person name="Kim P.S."/>
            <person name="Kim H.S."/>
            <person name="Sung H."/>
            <person name="Shin N.R."/>
            <person name="Whon T.W."/>
            <person name="Yun J.H."/>
            <person name="Lee J.Y."/>
            <person name="Lee J.Y."/>
            <person name="Jung M.J."/>
            <person name="Jeong Y.S."/>
            <person name="Tak E.J."/>
            <person name="Han J.E."/>
            <person name="Hyun D.W."/>
            <person name="Kang M.S."/>
            <person name="Lee K.E."/>
            <person name="Lee B.H."/>
            <person name="Bae J.W."/>
        </authorList>
    </citation>
    <scope>NUCLEOTIDE SEQUENCE [LARGE SCALE GENOMIC DNA]</scope>
    <source>
        <strain evidence="6 7">S11R28</strain>
    </source>
</reference>
<dbReference type="InterPro" id="IPR009061">
    <property type="entry name" value="DNA-bd_dom_put_sf"/>
</dbReference>
<accession>A0A6M4A680</accession>
<feature type="domain" description="HTH merR-type" evidence="5">
    <location>
        <begin position="1"/>
        <end position="68"/>
    </location>
</feature>
<organism evidence="6 7">
    <name type="scientific">Undibacterium piscinae</name>
    <dbReference type="NCBI Taxonomy" id="2495591"/>
    <lineage>
        <taxon>Bacteria</taxon>
        <taxon>Pseudomonadati</taxon>
        <taxon>Pseudomonadota</taxon>
        <taxon>Betaproteobacteria</taxon>
        <taxon>Burkholderiales</taxon>
        <taxon>Oxalobacteraceae</taxon>
        <taxon>Undibacterium</taxon>
    </lineage>
</organism>
<dbReference type="InterPro" id="IPR047057">
    <property type="entry name" value="MerR_fam"/>
</dbReference>
<dbReference type="GO" id="GO:0003677">
    <property type="term" value="F:DNA binding"/>
    <property type="evidence" value="ECO:0007669"/>
    <property type="project" value="UniProtKB-KW"/>
</dbReference>
<evidence type="ECO:0000256" key="2">
    <source>
        <dbReference type="ARBA" id="ARBA00023015"/>
    </source>
</evidence>
<dbReference type="SMART" id="SM00422">
    <property type="entry name" value="HTH_MERR"/>
    <property type="match status" value="1"/>
</dbReference>
<gene>
    <name evidence="6" type="ORF">EJG51_009800</name>
</gene>
<dbReference type="Pfam" id="PF13411">
    <property type="entry name" value="MerR_1"/>
    <property type="match status" value="1"/>
</dbReference>
<dbReference type="PANTHER" id="PTHR30204">
    <property type="entry name" value="REDOX-CYCLING DRUG-SENSING TRANSCRIPTIONAL ACTIVATOR SOXR"/>
    <property type="match status" value="1"/>
</dbReference>
<dbReference type="PANTHER" id="PTHR30204:SF69">
    <property type="entry name" value="MERR-FAMILY TRANSCRIPTIONAL REGULATOR"/>
    <property type="match status" value="1"/>
</dbReference>
<evidence type="ECO:0000256" key="3">
    <source>
        <dbReference type="ARBA" id="ARBA00023125"/>
    </source>
</evidence>
<dbReference type="AlphaFoldDB" id="A0A6M4A680"/>
<dbReference type="EMBL" id="CP051152">
    <property type="protein sequence ID" value="QJQ06097.1"/>
    <property type="molecule type" value="Genomic_DNA"/>
</dbReference>
<proteinExistence type="predicted"/>
<dbReference type="Proteomes" id="UP000274350">
    <property type="component" value="Chromosome"/>
</dbReference>
<dbReference type="InterPro" id="IPR000551">
    <property type="entry name" value="MerR-type_HTH_dom"/>
</dbReference>
<dbReference type="GO" id="GO:0003700">
    <property type="term" value="F:DNA-binding transcription factor activity"/>
    <property type="evidence" value="ECO:0007669"/>
    <property type="project" value="InterPro"/>
</dbReference>
<name>A0A6M4A680_9BURK</name>
<evidence type="ECO:0000313" key="7">
    <source>
        <dbReference type="Proteomes" id="UP000274350"/>
    </source>
</evidence>
<keyword evidence="4" id="KW-0804">Transcription</keyword>
<evidence type="ECO:0000256" key="1">
    <source>
        <dbReference type="ARBA" id="ARBA00022491"/>
    </source>
</evidence>